<dbReference type="FunFam" id="3.40.50.300:FF:001220">
    <property type="entry name" value="ABC transporter ATP-binding subunit"/>
    <property type="match status" value="1"/>
</dbReference>
<feature type="region of interest" description="Disordered" evidence="5">
    <location>
        <begin position="1"/>
        <end position="20"/>
    </location>
</feature>
<evidence type="ECO:0000259" key="6">
    <source>
        <dbReference type="PROSITE" id="PS50893"/>
    </source>
</evidence>
<protein>
    <submittedName>
        <fullName evidence="7">ABC-2 type transport system ATP-binding protein</fullName>
    </submittedName>
</protein>
<keyword evidence="2" id="KW-0813">Transport</keyword>
<feature type="domain" description="ABC transporter" evidence="6">
    <location>
        <begin position="24"/>
        <end position="250"/>
    </location>
</feature>
<dbReference type="EMBL" id="LT607750">
    <property type="protein sequence ID" value="SCG35791.1"/>
    <property type="molecule type" value="Genomic_DNA"/>
</dbReference>
<gene>
    <name evidence="7" type="ORF">GA0070609_0154</name>
</gene>
<dbReference type="PROSITE" id="PS00211">
    <property type="entry name" value="ABC_TRANSPORTER_1"/>
    <property type="match status" value="1"/>
</dbReference>
<dbReference type="AlphaFoldDB" id="A0A1C5GRN0"/>
<evidence type="ECO:0000256" key="5">
    <source>
        <dbReference type="SAM" id="MobiDB-lite"/>
    </source>
</evidence>
<dbReference type="Gene3D" id="3.40.50.300">
    <property type="entry name" value="P-loop containing nucleotide triphosphate hydrolases"/>
    <property type="match status" value="1"/>
</dbReference>
<evidence type="ECO:0000313" key="7">
    <source>
        <dbReference type="EMBL" id="SCG35791.1"/>
    </source>
</evidence>
<evidence type="ECO:0000313" key="8">
    <source>
        <dbReference type="Proteomes" id="UP000198217"/>
    </source>
</evidence>
<dbReference type="PANTHER" id="PTHR43335">
    <property type="entry name" value="ABC TRANSPORTER, ATP-BINDING PROTEIN"/>
    <property type="match status" value="1"/>
</dbReference>
<dbReference type="GO" id="GO:0016887">
    <property type="term" value="F:ATP hydrolysis activity"/>
    <property type="evidence" value="ECO:0007669"/>
    <property type="project" value="InterPro"/>
</dbReference>
<dbReference type="GO" id="GO:0005524">
    <property type="term" value="F:ATP binding"/>
    <property type="evidence" value="ECO:0007669"/>
    <property type="project" value="UniProtKB-KW"/>
</dbReference>
<dbReference type="InterPro" id="IPR017871">
    <property type="entry name" value="ABC_transporter-like_CS"/>
</dbReference>
<accession>A0A1C5GRN0</accession>
<evidence type="ECO:0000256" key="1">
    <source>
        <dbReference type="ARBA" id="ARBA00005417"/>
    </source>
</evidence>
<comment type="similarity">
    <text evidence="1">Belongs to the ABC transporter superfamily.</text>
</comment>
<dbReference type="PANTHER" id="PTHR43335:SF11">
    <property type="entry name" value="ABC TRANSPORTER RELATED"/>
    <property type="match status" value="1"/>
</dbReference>
<name>A0A1C5GRN0_9ACTN</name>
<dbReference type="InterPro" id="IPR003439">
    <property type="entry name" value="ABC_transporter-like_ATP-bd"/>
</dbReference>
<evidence type="ECO:0000256" key="3">
    <source>
        <dbReference type="ARBA" id="ARBA00022741"/>
    </source>
</evidence>
<dbReference type="Pfam" id="PF00005">
    <property type="entry name" value="ABC_tran"/>
    <property type="match status" value="1"/>
</dbReference>
<sequence>MSTTSADTRPTAAGEPPAPTVSTLELAGVSRWYGNVVAVNDVSMSLGPGVTGLLGPNGAGKTTLLHMMAGFLAPSRGAVTLDGRPTWRNPDVYRRLGLVSEREAVHTFLTAHEFVLASAKLHRLPDPAEAARRAIALVEMESAQDRRIGTYSKGMRQRARVAAALVHDPQVLLLDEPFNGMDPRQRLHMMELLHRLGDAGRTILFSSHILEEVEQVSGTVQVMVAGRLAASGDFRTIRRLMTNRPHVFAVRSTDDRALAVALMAEASVTGVELDRTGLTVRAGDYGAFTRALPRIALAHGIRVRQLVPEDESLESVFSYLVEA</sequence>
<dbReference type="SUPFAM" id="SSF52540">
    <property type="entry name" value="P-loop containing nucleoside triphosphate hydrolases"/>
    <property type="match status" value="1"/>
</dbReference>
<proteinExistence type="inferred from homology"/>
<keyword evidence="3" id="KW-0547">Nucleotide-binding</keyword>
<dbReference type="InterPro" id="IPR003593">
    <property type="entry name" value="AAA+_ATPase"/>
</dbReference>
<keyword evidence="4 7" id="KW-0067">ATP-binding</keyword>
<keyword evidence="8" id="KW-1185">Reference proteome</keyword>
<evidence type="ECO:0000256" key="2">
    <source>
        <dbReference type="ARBA" id="ARBA00022448"/>
    </source>
</evidence>
<evidence type="ECO:0000256" key="4">
    <source>
        <dbReference type="ARBA" id="ARBA00022840"/>
    </source>
</evidence>
<dbReference type="PROSITE" id="PS50893">
    <property type="entry name" value="ABC_TRANSPORTER_2"/>
    <property type="match status" value="1"/>
</dbReference>
<organism evidence="7 8">
    <name type="scientific">Micromonospora echinaurantiaca</name>
    <dbReference type="NCBI Taxonomy" id="47857"/>
    <lineage>
        <taxon>Bacteria</taxon>
        <taxon>Bacillati</taxon>
        <taxon>Actinomycetota</taxon>
        <taxon>Actinomycetes</taxon>
        <taxon>Micromonosporales</taxon>
        <taxon>Micromonosporaceae</taxon>
        <taxon>Micromonospora</taxon>
    </lineage>
</organism>
<dbReference type="SMART" id="SM00382">
    <property type="entry name" value="AAA"/>
    <property type="match status" value="1"/>
</dbReference>
<reference evidence="7 8" key="1">
    <citation type="submission" date="2016-06" db="EMBL/GenBank/DDBJ databases">
        <authorList>
            <person name="Kjaerup R.B."/>
            <person name="Dalgaard T.S."/>
            <person name="Juul-Madsen H.R."/>
        </authorList>
    </citation>
    <scope>NUCLEOTIDE SEQUENCE [LARGE SCALE GENOMIC DNA]</scope>
    <source>
        <strain evidence="7 8">DSM 43904</strain>
    </source>
</reference>
<dbReference type="InterPro" id="IPR027417">
    <property type="entry name" value="P-loop_NTPase"/>
</dbReference>
<dbReference type="Proteomes" id="UP000198217">
    <property type="component" value="Chromosome I"/>
</dbReference>
<dbReference type="RefSeq" id="WP_088992006.1">
    <property type="nucleotide sequence ID" value="NZ_LT607750.1"/>
</dbReference>